<dbReference type="Gene3D" id="1.20.1280.50">
    <property type="match status" value="1"/>
</dbReference>
<dbReference type="InterPro" id="IPR015915">
    <property type="entry name" value="Kelch-typ_b-propeller"/>
</dbReference>
<dbReference type="GO" id="GO:0031146">
    <property type="term" value="P:SCF-dependent proteasomal ubiquitin-dependent protein catabolic process"/>
    <property type="evidence" value="ECO:0000318"/>
    <property type="project" value="GO_Central"/>
</dbReference>
<evidence type="ECO:0000313" key="1">
    <source>
        <dbReference type="Proteomes" id="UP000189703"/>
    </source>
</evidence>
<dbReference type="PROSITE" id="PS50181">
    <property type="entry name" value="FBOX"/>
    <property type="match status" value="1"/>
</dbReference>
<name>A0A1U7ZYR9_NELNU</name>
<organism evidence="1 2">
    <name type="scientific">Nelumbo nucifera</name>
    <name type="common">Sacred lotus</name>
    <dbReference type="NCBI Taxonomy" id="4432"/>
    <lineage>
        <taxon>Eukaryota</taxon>
        <taxon>Viridiplantae</taxon>
        <taxon>Streptophyta</taxon>
        <taxon>Embryophyta</taxon>
        <taxon>Tracheophyta</taxon>
        <taxon>Spermatophyta</taxon>
        <taxon>Magnoliopsida</taxon>
        <taxon>Proteales</taxon>
        <taxon>Nelumbonaceae</taxon>
        <taxon>Nelumbo</taxon>
    </lineage>
</organism>
<dbReference type="GO" id="GO:0004842">
    <property type="term" value="F:ubiquitin-protein transferase activity"/>
    <property type="evidence" value="ECO:0000318"/>
    <property type="project" value="GO_Central"/>
</dbReference>
<accession>A0A1U7ZYR9</accession>
<dbReference type="Gene3D" id="2.120.10.80">
    <property type="entry name" value="Kelch-type beta propeller"/>
    <property type="match status" value="1"/>
</dbReference>
<dbReference type="CDD" id="cd09917">
    <property type="entry name" value="F-box_SF"/>
    <property type="match status" value="1"/>
</dbReference>
<keyword evidence="1" id="KW-1185">Reference proteome</keyword>
<reference evidence="2" key="1">
    <citation type="submission" date="2025-08" db="UniProtKB">
        <authorList>
            <consortium name="RefSeq"/>
        </authorList>
    </citation>
    <scope>IDENTIFICATION</scope>
</reference>
<evidence type="ECO:0000313" key="2">
    <source>
        <dbReference type="RefSeq" id="XP_010254355.1"/>
    </source>
</evidence>
<dbReference type="OrthoDB" id="7956040at2759"/>
<dbReference type="eggNOG" id="ENOG502QVG2">
    <property type="taxonomic scope" value="Eukaryota"/>
</dbReference>
<protein>
    <submittedName>
        <fullName evidence="2">F-box/kelch-repeat protein At3g61590-like</fullName>
    </submittedName>
</protein>
<dbReference type="InterPro" id="IPR050796">
    <property type="entry name" value="SCF_F-box_component"/>
</dbReference>
<dbReference type="Pfam" id="PF12937">
    <property type="entry name" value="F-box-like"/>
    <property type="match status" value="1"/>
</dbReference>
<proteinExistence type="predicted"/>
<dbReference type="Proteomes" id="UP000189703">
    <property type="component" value="Unplaced"/>
</dbReference>
<dbReference type="RefSeq" id="XP_010254355.1">
    <property type="nucleotide sequence ID" value="XM_010256053.2"/>
</dbReference>
<sequence length="376" mass="42618">MWNNLPLDLLARVFSFLSPDSLARATAACKHWRACARTFSSYTVSVETDCCCHPPWFLAMHTRNHRGFSFYVHNPSFDRWHLLPLDFLPDPIRPVAPIGSLLLYRPAVSSPLQLGLCNLFTRHYRVLPSLTTPRTNPAVGVVGVDKTRDDASPSSFRVYVAGGMSTTPRRGTTYEATLEMYDSRVDKWQSLGWMPIEFAVRLTVWTPNESVYSDGVLYWMTSARAYSVMGFQVSTGLWKEVKVPKADQLEFASLVRRKGRLALVGGDCMGEACIWELGVGDQWMLLEMVPVELGMRFLGGKRNWCSTKCVGIDEAVYLYRDLGSEMLVWREVAVKGRWEWDWIEGCGSIRGEEVPKFPIKGMLLQPSLNPSYILDH</sequence>
<dbReference type="GeneID" id="104595351"/>
<dbReference type="InterPro" id="IPR036047">
    <property type="entry name" value="F-box-like_dom_sf"/>
</dbReference>
<dbReference type="KEGG" id="nnu:104595351"/>
<dbReference type="AlphaFoldDB" id="A0A1U7ZYR9"/>
<gene>
    <name evidence="2" type="primary">LOC104595351</name>
</gene>
<dbReference type="InterPro" id="IPR001810">
    <property type="entry name" value="F-box_dom"/>
</dbReference>
<dbReference type="SUPFAM" id="SSF117281">
    <property type="entry name" value="Kelch motif"/>
    <property type="match status" value="1"/>
</dbReference>
<dbReference type="PANTHER" id="PTHR31672">
    <property type="entry name" value="BNACNNG10540D PROTEIN"/>
    <property type="match status" value="1"/>
</dbReference>
<dbReference type="SUPFAM" id="SSF81383">
    <property type="entry name" value="F-box domain"/>
    <property type="match status" value="1"/>
</dbReference>
<dbReference type="PANTHER" id="PTHR31672:SF2">
    <property type="entry name" value="F-BOX DOMAIN-CONTAINING PROTEIN"/>
    <property type="match status" value="1"/>
</dbReference>
<dbReference type="OMA" id="CRHWNAC"/>